<organism evidence="1 2">
    <name type="scientific">Neisseria sicca ATCC 29256</name>
    <dbReference type="NCBI Taxonomy" id="547045"/>
    <lineage>
        <taxon>Bacteria</taxon>
        <taxon>Pseudomonadati</taxon>
        <taxon>Pseudomonadota</taxon>
        <taxon>Betaproteobacteria</taxon>
        <taxon>Neisseriales</taxon>
        <taxon>Neisseriaceae</taxon>
        <taxon>Neisseria</taxon>
    </lineage>
</organism>
<dbReference type="Proteomes" id="UP000005365">
    <property type="component" value="Unassembled WGS sequence"/>
</dbReference>
<accession>C6M6S2</accession>
<evidence type="ECO:0000313" key="1">
    <source>
        <dbReference type="EMBL" id="EET44043.1"/>
    </source>
</evidence>
<sequence>MYPKYCIQCISTIKTKLNKGVVFRLSLAIPKFPFSNRKSLKQKDWLYTKRTALSHPLKF</sequence>
<gene>
    <name evidence="1" type="ORF">NEISICOT_02225</name>
</gene>
<evidence type="ECO:0000313" key="2">
    <source>
        <dbReference type="Proteomes" id="UP000005365"/>
    </source>
</evidence>
<dbReference type="AlphaFoldDB" id="C6M6S2"/>
<protein>
    <submittedName>
        <fullName evidence="1">Uncharacterized protein</fullName>
    </submittedName>
</protein>
<comment type="caution">
    <text evidence="1">The sequence shown here is derived from an EMBL/GenBank/DDBJ whole genome shotgun (WGS) entry which is preliminary data.</text>
</comment>
<keyword evidence="2" id="KW-1185">Reference proteome</keyword>
<proteinExistence type="predicted"/>
<dbReference type="EMBL" id="ACKO02000013">
    <property type="protein sequence ID" value="EET44043.1"/>
    <property type="molecule type" value="Genomic_DNA"/>
</dbReference>
<reference evidence="1" key="1">
    <citation type="submission" date="2009-07" db="EMBL/GenBank/DDBJ databases">
        <authorList>
            <person name="Weinstock G."/>
            <person name="Sodergren E."/>
            <person name="Clifton S."/>
            <person name="Fulton L."/>
            <person name="Fulton B."/>
            <person name="Courtney L."/>
            <person name="Fronick C."/>
            <person name="Harrison M."/>
            <person name="Strong C."/>
            <person name="Farmer C."/>
            <person name="Delahaunty K."/>
            <person name="Markovic C."/>
            <person name="Hall O."/>
            <person name="Minx P."/>
            <person name="Tomlinson C."/>
            <person name="Mitreva M."/>
            <person name="Nelson J."/>
            <person name="Hou S."/>
            <person name="Wollam A."/>
            <person name="Pepin K.H."/>
            <person name="Johnson M."/>
            <person name="Bhonagiri V."/>
            <person name="Nash W.E."/>
            <person name="Warren W."/>
            <person name="Chinwalla A."/>
            <person name="Mardis E.R."/>
            <person name="Wilson R.K."/>
        </authorList>
    </citation>
    <scope>NUCLEOTIDE SEQUENCE [LARGE SCALE GENOMIC DNA]</scope>
    <source>
        <strain evidence="1">ATCC 29256</strain>
    </source>
</reference>
<name>C6M6S2_NEISI</name>